<keyword evidence="2" id="KW-1185">Reference proteome</keyword>
<gene>
    <name evidence="1" type="ORF">TELCIR_17241</name>
</gene>
<evidence type="ECO:0000313" key="2">
    <source>
        <dbReference type="Proteomes" id="UP000230423"/>
    </source>
</evidence>
<organism evidence="1 2">
    <name type="scientific">Teladorsagia circumcincta</name>
    <name type="common">Brown stomach worm</name>
    <name type="synonym">Ostertagia circumcincta</name>
    <dbReference type="NCBI Taxonomy" id="45464"/>
    <lineage>
        <taxon>Eukaryota</taxon>
        <taxon>Metazoa</taxon>
        <taxon>Ecdysozoa</taxon>
        <taxon>Nematoda</taxon>
        <taxon>Chromadorea</taxon>
        <taxon>Rhabditida</taxon>
        <taxon>Rhabditina</taxon>
        <taxon>Rhabditomorpha</taxon>
        <taxon>Strongyloidea</taxon>
        <taxon>Trichostrongylidae</taxon>
        <taxon>Teladorsagia</taxon>
    </lineage>
</organism>
<evidence type="ECO:0000313" key="1">
    <source>
        <dbReference type="EMBL" id="PIO61243.1"/>
    </source>
</evidence>
<proteinExistence type="predicted"/>
<sequence length="197" mass="22942">MVLQATMVLLEMTAHQVVLEEVAEEGEESFALIVPLALQECQDDQDQRDHQDHLGQLECQPQQYNLALLDRQDHPDHQEWTESLVHLEIPADLGRLYKVEEVEEEQWDLLVPQDHLDRREHREHQEMLLLDHLALQVILECLVGQANLDHLVLQALQVGPVKREHVDIARFQDLHRDINMESYSHGSYVASREKFSS</sequence>
<name>A0A2G9TTA3_TELCI</name>
<protein>
    <submittedName>
        <fullName evidence="1">Uncharacterized protein</fullName>
    </submittedName>
</protein>
<dbReference type="EMBL" id="KZ353968">
    <property type="protein sequence ID" value="PIO61243.1"/>
    <property type="molecule type" value="Genomic_DNA"/>
</dbReference>
<dbReference type="AlphaFoldDB" id="A0A2G9TTA3"/>
<dbReference type="Proteomes" id="UP000230423">
    <property type="component" value="Unassembled WGS sequence"/>
</dbReference>
<accession>A0A2G9TTA3</accession>
<reference evidence="1 2" key="1">
    <citation type="submission" date="2015-09" db="EMBL/GenBank/DDBJ databases">
        <title>Draft genome of the parasitic nematode Teladorsagia circumcincta isolate WARC Sus (inbred).</title>
        <authorList>
            <person name="Mitreva M."/>
        </authorList>
    </citation>
    <scope>NUCLEOTIDE SEQUENCE [LARGE SCALE GENOMIC DNA]</scope>
    <source>
        <strain evidence="1 2">S</strain>
    </source>
</reference>